<dbReference type="SUPFAM" id="SSF56024">
    <property type="entry name" value="Phospholipase D/nuclease"/>
    <property type="match status" value="2"/>
</dbReference>
<dbReference type="AlphaFoldDB" id="A0AAE3T8L8"/>
<dbReference type="Proteomes" id="UP001220964">
    <property type="component" value="Unassembled WGS sequence"/>
</dbReference>
<sequence>MDDAATPRLADPQILITAAEAYPAFERRVLAAEREVILGFRIFDPLTRLRSSEAREVGETWLDLLEHTLRRGVRVEIHLSDFDPIAATQLHALCWRSVRMLCALWELAGPSAGARLSLFPEIHPAKTGRIARIFFWPIVAAKMRQIVRHEETGAKPSHRRRVLKYLPGIAYLRDRYKGRPALSFPATHHHKLAVIDDRWLFIGGLDVNERRWDDWDHNRPAQLTWHDVQVLAEDPVRATSARRHLQTFNDAAAGRHEVVDAPGLLRTLARDQSRRRPWTMGPGTVADEIATCHREAIGRTEKLVYIETQFFRDRRIARWLARRGREEPDLKMILLLPGAPETVAFEETPKLDGRFGDFLQARCIRRIRRAFGKRLLIASPVQRRAANGVDMDADRATLRGAPIVYLHAKVSVFDDRLGLVSSANLNGRSLRWDTEAGIALKDPAQVAGLRQRLSAHWWPEVPGIDALPVDRMFGVWRRLLRENAAEEPDERTGFLVPYDRRAAEETAIALPGVPEEMV</sequence>
<dbReference type="PROSITE" id="PS50035">
    <property type="entry name" value="PLD"/>
    <property type="match status" value="2"/>
</dbReference>
<evidence type="ECO:0000256" key="5">
    <source>
        <dbReference type="ARBA" id="ARBA00029594"/>
    </source>
</evidence>
<name>A0AAE3T8L8_9RHOB</name>
<keyword evidence="4" id="KW-0964">Secreted</keyword>
<comment type="subcellular location">
    <subcellularLocation>
        <location evidence="2">Secreted</location>
    </subcellularLocation>
</comment>
<dbReference type="InterPro" id="IPR025202">
    <property type="entry name" value="PLD-like_dom"/>
</dbReference>
<evidence type="ECO:0000256" key="3">
    <source>
        <dbReference type="ARBA" id="ARBA00018392"/>
    </source>
</evidence>
<dbReference type="GO" id="GO:0005576">
    <property type="term" value="C:extracellular region"/>
    <property type="evidence" value="ECO:0007669"/>
    <property type="project" value="UniProtKB-SubCell"/>
</dbReference>
<evidence type="ECO:0000259" key="6">
    <source>
        <dbReference type="PROSITE" id="PS50035"/>
    </source>
</evidence>
<protein>
    <recommendedName>
        <fullName evidence="3">Phospholipase D</fullName>
    </recommendedName>
    <alternativeName>
        <fullName evidence="5">Choline phosphatase</fullName>
    </alternativeName>
</protein>
<dbReference type="Gene3D" id="3.30.870.10">
    <property type="entry name" value="Endonuclease Chain A"/>
    <property type="match status" value="2"/>
</dbReference>
<feature type="domain" description="PLD phosphodiesterase" evidence="6">
    <location>
        <begin position="184"/>
        <end position="211"/>
    </location>
</feature>
<dbReference type="PANTHER" id="PTHR21248">
    <property type="entry name" value="CARDIOLIPIN SYNTHASE"/>
    <property type="match status" value="1"/>
</dbReference>
<evidence type="ECO:0000256" key="4">
    <source>
        <dbReference type="ARBA" id="ARBA00022525"/>
    </source>
</evidence>
<dbReference type="InterPro" id="IPR001736">
    <property type="entry name" value="PLipase_D/transphosphatidylase"/>
</dbReference>
<dbReference type="SMART" id="SM00155">
    <property type="entry name" value="PLDc"/>
    <property type="match status" value="2"/>
</dbReference>
<organism evidence="7 8">
    <name type="scientific">Psychromarinibacter sediminicola</name>
    <dbReference type="NCBI Taxonomy" id="3033385"/>
    <lineage>
        <taxon>Bacteria</taxon>
        <taxon>Pseudomonadati</taxon>
        <taxon>Pseudomonadota</taxon>
        <taxon>Alphaproteobacteria</taxon>
        <taxon>Rhodobacterales</taxon>
        <taxon>Paracoccaceae</taxon>
        <taxon>Psychromarinibacter</taxon>
    </lineage>
</organism>
<gene>
    <name evidence="7" type="ORF">P1J78_08905</name>
</gene>
<dbReference type="GO" id="GO:0030572">
    <property type="term" value="F:phosphatidyltransferase activity"/>
    <property type="evidence" value="ECO:0007669"/>
    <property type="project" value="UniProtKB-ARBA"/>
</dbReference>
<evidence type="ECO:0000313" key="8">
    <source>
        <dbReference type="Proteomes" id="UP001220964"/>
    </source>
</evidence>
<proteinExistence type="predicted"/>
<dbReference type="Pfam" id="PF00614">
    <property type="entry name" value="PLDc"/>
    <property type="match status" value="1"/>
</dbReference>
<dbReference type="CDD" id="cd09105">
    <property type="entry name" value="PLDc_vPLD1_2_like_2"/>
    <property type="match status" value="1"/>
</dbReference>
<evidence type="ECO:0000256" key="2">
    <source>
        <dbReference type="ARBA" id="ARBA00004613"/>
    </source>
</evidence>
<dbReference type="Pfam" id="PF13091">
    <property type="entry name" value="PLDc_2"/>
    <property type="match status" value="1"/>
</dbReference>
<accession>A0AAE3T8L8</accession>
<dbReference type="EMBL" id="JARGYC010000018">
    <property type="protein sequence ID" value="MDF0600848.1"/>
    <property type="molecule type" value="Genomic_DNA"/>
</dbReference>
<comment type="caution">
    <text evidence="7">The sequence shown here is derived from an EMBL/GenBank/DDBJ whole genome shotgun (WGS) entry which is preliminary data.</text>
</comment>
<evidence type="ECO:0000313" key="7">
    <source>
        <dbReference type="EMBL" id="MDF0600848.1"/>
    </source>
</evidence>
<reference evidence="7" key="1">
    <citation type="submission" date="2023-03" db="EMBL/GenBank/DDBJ databases">
        <title>Multiphase analysis and comparison of six strains from genera Psychromarinibacter, Lutimaribacter, and Maritimibacter, including a novel species: Psychromarinibacter sediminicola sp. nov.</title>
        <authorList>
            <person name="Wang Y.-H."/>
            <person name="Ye M.-Q."/>
            <person name="Du Z.-J."/>
        </authorList>
    </citation>
    <scope>NUCLEOTIDE SEQUENCE</scope>
    <source>
        <strain evidence="7">C21-152</strain>
    </source>
</reference>
<comment type="function">
    <text evidence="1">Could be a virulence factor.</text>
</comment>
<dbReference type="RefSeq" id="WP_275566988.1">
    <property type="nucleotide sequence ID" value="NZ_JARGYC010000018.1"/>
</dbReference>
<evidence type="ECO:0000256" key="1">
    <source>
        <dbReference type="ARBA" id="ARBA00003145"/>
    </source>
</evidence>
<keyword evidence="8" id="KW-1185">Reference proteome</keyword>
<feature type="domain" description="PLD phosphodiesterase" evidence="6">
    <location>
        <begin position="402"/>
        <end position="429"/>
    </location>
</feature>
<dbReference type="GO" id="GO:0032049">
    <property type="term" value="P:cardiolipin biosynthetic process"/>
    <property type="evidence" value="ECO:0007669"/>
    <property type="project" value="UniProtKB-ARBA"/>
</dbReference>
<dbReference type="PANTHER" id="PTHR21248:SF22">
    <property type="entry name" value="PHOSPHOLIPASE D"/>
    <property type="match status" value="1"/>
</dbReference>